<comment type="similarity">
    <text evidence="1">Belongs to the transferase hexapeptide repeat family.</text>
</comment>
<dbReference type="PANTHER" id="PTHR43300:SF11">
    <property type="entry name" value="ACETYLTRANSFERASE RV3034C-RELATED"/>
    <property type="match status" value="1"/>
</dbReference>
<keyword evidence="4" id="KW-0012">Acyltransferase</keyword>
<dbReference type="CDD" id="cd03349">
    <property type="entry name" value="LbH_XAT"/>
    <property type="match status" value="1"/>
</dbReference>
<proteinExistence type="inferred from homology"/>
<dbReference type="Pfam" id="PF00132">
    <property type="entry name" value="Hexapep"/>
    <property type="match status" value="1"/>
</dbReference>
<evidence type="ECO:0000313" key="6">
    <source>
        <dbReference type="Proteomes" id="UP001642900"/>
    </source>
</evidence>
<evidence type="ECO:0000313" key="5">
    <source>
        <dbReference type="EMBL" id="NGO55129.1"/>
    </source>
</evidence>
<accession>A0A6G4WKJ5</accession>
<sequence length="211" mass="23926">MDEPEDIRFKSPEPRIHPTAELKSCRLGRYSIVGERVILREVTLGDFSYFERHAEAIYTTIGKFCSIAANTRINALEHPLERLTTHKVSYRPNEYFRYLGVDAAFKHRRQAKAVTIGHDVWIGHGAVVMPGVTIGNGAVIGANAVVTRDVGAYEIVAGVTARRLRLRFPAEISARIERLAWWDWPVAKLADAVPDMQSLSIEVFLERWEQR</sequence>
<reference evidence="5 6" key="1">
    <citation type="submission" date="2020-02" db="EMBL/GenBank/DDBJ databases">
        <title>Genome sequence of strain CCNWXJ40-4.</title>
        <authorList>
            <person name="Gao J."/>
            <person name="Sun J."/>
        </authorList>
    </citation>
    <scope>NUCLEOTIDE SEQUENCE [LARGE SCALE GENOMIC DNA]</scope>
    <source>
        <strain evidence="5 6">CCNWXJ 40-4</strain>
    </source>
</reference>
<dbReference type="EMBL" id="JAAKZF010000081">
    <property type="protein sequence ID" value="NGO55129.1"/>
    <property type="molecule type" value="Genomic_DNA"/>
</dbReference>
<name>A0A6G4WKJ5_9HYPH</name>
<dbReference type="InterPro" id="IPR050179">
    <property type="entry name" value="Trans_hexapeptide_repeat"/>
</dbReference>
<evidence type="ECO:0000256" key="4">
    <source>
        <dbReference type="ARBA" id="ARBA00023315"/>
    </source>
</evidence>
<dbReference type="InterPro" id="IPR018357">
    <property type="entry name" value="Hexapep_transf_CS"/>
</dbReference>
<dbReference type="RefSeq" id="WP_165033489.1">
    <property type="nucleotide sequence ID" value="NZ_JAAKZF010000081.1"/>
</dbReference>
<evidence type="ECO:0000256" key="2">
    <source>
        <dbReference type="ARBA" id="ARBA00022679"/>
    </source>
</evidence>
<dbReference type="InterPro" id="IPR001451">
    <property type="entry name" value="Hexapep"/>
</dbReference>
<keyword evidence="2" id="KW-0808">Transferase</keyword>
<dbReference type="Gene3D" id="2.160.10.10">
    <property type="entry name" value="Hexapeptide repeat proteins"/>
    <property type="match status" value="1"/>
</dbReference>
<organism evidence="5 6">
    <name type="scientific">Allomesorhizobium camelthorni</name>
    <dbReference type="NCBI Taxonomy" id="475069"/>
    <lineage>
        <taxon>Bacteria</taxon>
        <taxon>Pseudomonadati</taxon>
        <taxon>Pseudomonadota</taxon>
        <taxon>Alphaproteobacteria</taxon>
        <taxon>Hyphomicrobiales</taxon>
        <taxon>Phyllobacteriaceae</taxon>
        <taxon>Allomesorhizobium</taxon>
    </lineage>
</organism>
<dbReference type="PROSITE" id="PS00101">
    <property type="entry name" value="HEXAPEP_TRANSFERASES"/>
    <property type="match status" value="1"/>
</dbReference>
<evidence type="ECO:0000256" key="3">
    <source>
        <dbReference type="ARBA" id="ARBA00022737"/>
    </source>
</evidence>
<dbReference type="GO" id="GO:0016746">
    <property type="term" value="F:acyltransferase activity"/>
    <property type="evidence" value="ECO:0007669"/>
    <property type="project" value="UniProtKB-KW"/>
</dbReference>
<dbReference type="NCBIfam" id="TIGR03308">
    <property type="entry name" value="phn_thr-fam"/>
    <property type="match status" value="1"/>
</dbReference>
<dbReference type="InterPro" id="IPR017694">
    <property type="entry name" value="Phosphonate_tfrase_rpt"/>
</dbReference>
<dbReference type="InterPro" id="IPR011004">
    <property type="entry name" value="Trimer_LpxA-like_sf"/>
</dbReference>
<gene>
    <name evidence="5" type="ORF">G6N73_29265</name>
</gene>
<dbReference type="SUPFAM" id="SSF51161">
    <property type="entry name" value="Trimeric LpxA-like enzymes"/>
    <property type="match status" value="1"/>
</dbReference>
<protein>
    <submittedName>
        <fullName evidence="5">Antibiotic acetyltransferase</fullName>
    </submittedName>
</protein>
<dbReference type="AlphaFoldDB" id="A0A6G4WKJ5"/>
<keyword evidence="6" id="KW-1185">Reference proteome</keyword>
<comment type="caution">
    <text evidence="5">The sequence shown here is derived from an EMBL/GenBank/DDBJ whole genome shotgun (WGS) entry which is preliminary data.</text>
</comment>
<evidence type="ECO:0000256" key="1">
    <source>
        <dbReference type="ARBA" id="ARBA00007274"/>
    </source>
</evidence>
<dbReference type="PANTHER" id="PTHR43300">
    <property type="entry name" value="ACETYLTRANSFERASE"/>
    <property type="match status" value="1"/>
</dbReference>
<dbReference type="Proteomes" id="UP001642900">
    <property type="component" value="Unassembled WGS sequence"/>
</dbReference>
<keyword evidence="3" id="KW-0677">Repeat</keyword>